<reference evidence="1 2" key="2">
    <citation type="journal article" date="2016" name="Genome Announc.">
        <title>Draft Genome Sequence of the N2-Fixing Cyanobacterium Nostoc piscinale CENA21, Isolated from the Brazilian Amazon Floodplain.</title>
        <authorList>
            <person name="Leao T."/>
            <person name="Guimaraes P.I."/>
            <person name="de Melo A.G."/>
            <person name="Ramos R.T."/>
            <person name="Leao P.N."/>
            <person name="Silva A."/>
            <person name="Fiore M.F."/>
            <person name="Schneider M.P."/>
        </authorList>
    </citation>
    <scope>NUCLEOTIDE SEQUENCE [LARGE SCALE GENOMIC DNA]</scope>
    <source>
        <strain evidence="1 2">CENA21</strain>
    </source>
</reference>
<gene>
    <name evidence="1" type="ORF">ACX27_19950</name>
</gene>
<evidence type="ECO:0000313" key="2">
    <source>
        <dbReference type="Proteomes" id="UP000062645"/>
    </source>
</evidence>
<evidence type="ECO:0000313" key="1">
    <source>
        <dbReference type="EMBL" id="ALF54598.1"/>
    </source>
</evidence>
<dbReference type="Proteomes" id="UP000062645">
    <property type="component" value="Chromosome"/>
</dbReference>
<keyword evidence="2" id="KW-1185">Reference proteome</keyword>
<dbReference type="OrthoDB" id="467824at2"/>
<organism evidence="1 2">
    <name type="scientific">Nostoc piscinale CENA21</name>
    <dbReference type="NCBI Taxonomy" id="224013"/>
    <lineage>
        <taxon>Bacteria</taxon>
        <taxon>Bacillati</taxon>
        <taxon>Cyanobacteriota</taxon>
        <taxon>Cyanophyceae</taxon>
        <taxon>Nostocales</taxon>
        <taxon>Nostocaceae</taxon>
        <taxon>Nostoc</taxon>
    </lineage>
</organism>
<dbReference type="PATRIC" id="fig|224013.5.peg.4769"/>
<sequence length="85" mass="10195">MKVERLLSQKPTSEEVRELEKLKTMIEQYVQDGEITHQEIQNFYYTMFAHGKPSADQIYRSLELYRNIVGEKLNKLEVWYEPPTN</sequence>
<dbReference type="AlphaFoldDB" id="A0A0M4SN32"/>
<dbReference type="EMBL" id="CP012036">
    <property type="protein sequence ID" value="ALF54598.1"/>
    <property type="molecule type" value="Genomic_DNA"/>
</dbReference>
<accession>A0A0M4SN32</accession>
<reference evidence="2" key="1">
    <citation type="submission" date="2015-07" db="EMBL/GenBank/DDBJ databases">
        <title>Genome Of Nitrogen-Fixing Cyanobacterium Nostoc piscinale CENA21 From Solimoes/Amazon River Floodplain Sediments And Comparative Genomics To Uncover Biosynthetic Natural Products Potential.</title>
        <authorList>
            <person name="Leao T.F."/>
            <person name="Leao P.N."/>
            <person name="Guimaraes P.I."/>
            <person name="de Melo A.G.C."/>
            <person name="Ramos R.T.J."/>
            <person name="Silva A."/>
            <person name="Fiore M.F."/>
            <person name="Schneider M.P.C."/>
        </authorList>
    </citation>
    <scope>NUCLEOTIDE SEQUENCE [LARGE SCALE GENOMIC DNA]</scope>
    <source>
        <strain evidence="2">CENA21</strain>
    </source>
</reference>
<name>A0A0M4SN32_9NOSO</name>
<protein>
    <submittedName>
        <fullName evidence="1">Uncharacterized protein</fullName>
    </submittedName>
</protein>
<dbReference type="KEGG" id="npz:ACX27_19950"/>
<proteinExistence type="predicted"/>
<dbReference type="RefSeq" id="WP_062295142.1">
    <property type="nucleotide sequence ID" value="NZ_CP012036.1"/>
</dbReference>